<accession>A0ABV0YHC6</accession>
<protein>
    <submittedName>
        <fullName evidence="2">Uncharacterized protein</fullName>
    </submittedName>
</protein>
<keyword evidence="3" id="KW-1185">Reference proteome</keyword>
<evidence type="ECO:0000313" key="3">
    <source>
        <dbReference type="Proteomes" id="UP001469553"/>
    </source>
</evidence>
<proteinExistence type="predicted"/>
<feature type="region of interest" description="Disordered" evidence="1">
    <location>
        <begin position="157"/>
        <end position="179"/>
    </location>
</feature>
<organism evidence="2 3">
    <name type="scientific">Ameca splendens</name>
    <dbReference type="NCBI Taxonomy" id="208324"/>
    <lineage>
        <taxon>Eukaryota</taxon>
        <taxon>Metazoa</taxon>
        <taxon>Chordata</taxon>
        <taxon>Craniata</taxon>
        <taxon>Vertebrata</taxon>
        <taxon>Euteleostomi</taxon>
        <taxon>Actinopterygii</taxon>
        <taxon>Neopterygii</taxon>
        <taxon>Teleostei</taxon>
        <taxon>Neoteleostei</taxon>
        <taxon>Acanthomorphata</taxon>
        <taxon>Ovalentaria</taxon>
        <taxon>Atherinomorphae</taxon>
        <taxon>Cyprinodontiformes</taxon>
        <taxon>Goodeidae</taxon>
        <taxon>Ameca</taxon>
    </lineage>
</organism>
<gene>
    <name evidence="2" type="ORF">AMECASPLE_026885</name>
</gene>
<evidence type="ECO:0000313" key="2">
    <source>
        <dbReference type="EMBL" id="MEQ2292835.1"/>
    </source>
</evidence>
<dbReference type="Proteomes" id="UP001469553">
    <property type="component" value="Unassembled WGS sequence"/>
</dbReference>
<feature type="compositionally biased region" description="Basic and acidic residues" evidence="1">
    <location>
        <begin position="170"/>
        <end position="179"/>
    </location>
</feature>
<reference evidence="2 3" key="1">
    <citation type="submission" date="2021-06" db="EMBL/GenBank/DDBJ databases">
        <authorList>
            <person name="Palmer J.M."/>
        </authorList>
    </citation>
    <scope>NUCLEOTIDE SEQUENCE [LARGE SCALE GENOMIC DNA]</scope>
    <source>
        <strain evidence="2 3">AS_MEX2019</strain>
        <tissue evidence="2">Muscle</tissue>
    </source>
</reference>
<sequence>MKIKEVCVLFSGEQKGREVEIQRGRESSSESVQESDFGLVATSLFHFERNRSRENRSPESSSAVFKPGGATLLFGQPQLLSSSSSSSLSHCDLAKPFPRHICSCVVRRDRDGDAVASGLDFSATSLYLSPSLSVCLSVRLSVCLCVSCRKGGQGGLNVMSPDQKQKEKRKREGERRGDRWRGNTEMLRWTRERSCKPCSFLSLGFFLLSSTHVLDCISKSCCITGLRAKAALSLAGRSFPGCTSCTAAFCWLKRRGS</sequence>
<comment type="caution">
    <text evidence="2">The sequence shown here is derived from an EMBL/GenBank/DDBJ whole genome shotgun (WGS) entry which is preliminary data.</text>
</comment>
<evidence type="ECO:0000256" key="1">
    <source>
        <dbReference type="SAM" id="MobiDB-lite"/>
    </source>
</evidence>
<name>A0ABV0YHC6_9TELE</name>
<dbReference type="EMBL" id="JAHRIP010031012">
    <property type="protein sequence ID" value="MEQ2292835.1"/>
    <property type="molecule type" value="Genomic_DNA"/>
</dbReference>